<gene>
    <name evidence="2" type="ORF">COX41_00125</name>
</gene>
<evidence type="ECO:0000313" key="2">
    <source>
        <dbReference type="EMBL" id="PIP19962.1"/>
    </source>
</evidence>
<comment type="caution">
    <text evidence="2">The sequence shown here is derived from an EMBL/GenBank/DDBJ whole genome shotgun (WGS) entry which is preliminary data.</text>
</comment>
<dbReference type="GO" id="GO:0006493">
    <property type="term" value="P:protein O-linked glycosylation"/>
    <property type="evidence" value="ECO:0007669"/>
    <property type="project" value="InterPro"/>
</dbReference>
<dbReference type="GO" id="GO:0097363">
    <property type="term" value="F:protein O-acetylglucosaminyltransferase activity"/>
    <property type="evidence" value="ECO:0007669"/>
    <property type="project" value="TreeGrafter"/>
</dbReference>
<accession>A0A2G9YLD8</accession>
<dbReference type="Gene3D" id="1.25.40.10">
    <property type="entry name" value="Tetratricopeptide repeat domain"/>
    <property type="match status" value="1"/>
</dbReference>
<dbReference type="Pfam" id="PF13414">
    <property type="entry name" value="TPR_11"/>
    <property type="match status" value="1"/>
</dbReference>
<proteinExistence type="predicted"/>
<sequence>MPTLILKIALKKIILILVGILIFASYPVFAQDAVNKDKQQELTALEMQARDYRNEGMKAQDIGDLDSAMKLYQKAVELDSSYAVAYNDLGVIYEAKEMDTRAEESYIKALKIDPYYLSTYTNLALFYENKRELSKAAYCWKKRAELGDFNDPWTQKARQRLQDITLSLSPRPAQETREKEVVNLMKDLANEKYILWHDDKMFARKHFKRAKDSYNKEDYATAVKEALDAQNLDPDNKDIEDFIERTQHRALSR</sequence>
<dbReference type="InterPro" id="IPR019734">
    <property type="entry name" value="TPR_rpt"/>
</dbReference>
<protein>
    <submittedName>
        <fullName evidence="2">Uncharacterized protein</fullName>
    </submittedName>
</protein>
<dbReference type="SMART" id="SM00028">
    <property type="entry name" value="TPR"/>
    <property type="match status" value="4"/>
</dbReference>
<keyword evidence="1" id="KW-0802">TPR repeat</keyword>
<organism evidence="2 3">
    <name type="scientific">Candidatus Sherwoodlollariibacterium unditelluris</name>
    <dbReference type="NCBI Taxonomy" id="1974757"/>
    <lineage>
        <taxon>Bacteria</taxon>
        <taxon>Pseudomonadati</taxon>
        <taxon>Candidatus Omnitrophota</taxon>
        <taxon>Candidatus Sherwoodlollariibacterium</taxon>
    </lineage>
</organism>
<dbReference type="AlphaFoldDB" id="A0A2G9YLD8"/>
<dbReference type="EMBL" id="PCRK01000004">
    <property type="protein sequence ID" value="PIP19962.1"/>
    <property type="molecule type" value="Genomic_DNA"/>
</dbReference>
<dbReference type="PANTHER" id="PTHR44366">
    <property type="entry name" value="UDP-N-ACETYLGLUCOSAMINE--PEPTIDE N-ACETYLGLUCOSAMINYLTRANSFERASE 110 KDA SUBUNIT"/>
    <property type="match status" value="1"/>
</dbReference>
<dbReference type="PANTHER" id="PTHR44366:SF1">
    <property type="entry name" value="UDP-N-ACETYLGLUCOSAMINE--PEPTIDE N-ACETYLGLUCOSAMINYLTRANSFERASE 110 KDA SUBUNIT"/>
    <property type="match status" value="1"/>
</dbReference>
<dbReference type="Proteomes" id="UP000231292">
    <property type="component" value="Unassembled WGS sequence"/>
</dbReference>
<dbReference type="InterPro" id="IPR011990">
    <property type="entry name" value="TPR-like_helical_dom_sf"/>
</dbReference>
<evidence type="ECO:0000313" key="3">
    <source>
        <dbReference type="Proteomes" id="UP000231292"/>
    </source>
</evidence>
<dbReference type="InterPro" id="IPR037919">
    <property type="entry name" value="OGT"/>
</dbReference>
<dbReference type="SUPFAM" id="SSF48452">
    <property type="entry name" value="TPR-like"/>
    <property type="match status" value="1"/>
</dbReference>
<evidence type="ECO:0000256" key="1">
    <source>
        <dbReference type="PROSITE-ProRule" id="PRU00339"/>
    </source>
</evidence>
<feature type="repeat" description="TPR" evidence="1">
    <location>
        <begin position="83"/>
        <end position="116"/>
    </location>
</feature>
<reference evidence="2 3" key="1">
    <citation type="submission" date="2017-09" db="EMBL/GenBank/DDBJ databases">
        <title>Depth-based differentiation of microbial function through sediment-hosted aquifers and enrichment of novel symbionts in the deep terrestrial subsurface.</title>
        <authorList>
            <person name="Probst A.J."/>
            <person name="Ladd B."/>
            <person name="Jarett J.K."/>
            <person name="Geller-Mcgrath D.E."/>
            <person name="Sieber C.M."/>
            <person name="Emerson J.B."/>
            <person name="Anantharaman K."/>
            <person name="Thomas B.C."/>
            <person name="Malmstrom R."/>
            <person name="Stieglmeier M."/>
            <person name="Klingl A."/>
            <person name="Woyke T."/>
            <person name="Ryan C.M."/>
            <person name="Banfield J.F."/>
        </authorList>
    </citation>
    <scope>NUCLEOTIDE SEQUENCE [LARGE SCALE GENOMIC DNA]</scope>
    <source>
        <strain evidence="2">CG23_combo_of_CG06-09_8_20_14_all_41_10</strain>
    </source>
</reference>
<feature type="repeat" description="TPR" evidence="1">
    <location>
        <begin position="49"/>
        <end position="82"/>
    </location>
</feature>
<dbReference type="PROSITE" id="PS50005">
    <property type="entry name" value="TPR"/>
    <property type="match status" value="2"/>
</dbReference>
<name>A0A2G9YLD8_9BACT</name>